<evidence type="ECO:0000256" key="4">
    <source>
        <dbReference type="ARBA" id="ARBA00022884"/>
    </source>
</evidence>
<dbReference type="GO" id="GO:0015935">
    <property type="term" value="C:small ribosomal subunit"/>
    <property type="evidence" value="ECO:0007669"/>
    <property type="project" value="InterPro"/>
</dbReference>
<keyword evidence="6 8" id="KW-0687">Ribonucleoprotein</keyword>
<dbReference type="AlphaFoldDB" id="A0A559KJP1"/>
<dbReference type="GO" id="GO:0019843">
    <property type="term" value="F:rRNA binding"/>
    <property type="evidence" value="ECO:0007669"/>
    <property type="project" value="UniProtKB-UniRule"/>
</dbReference>
<proteinExistence type="inferred from homology"/>
<keyword evidence="5 8" id="KW-0689">Ribosomal protein</keyword>
<comment type="function">
    <text evidence="1 8">Protein S19 forms a complex with S13 that binds strongly to the 16S ribosomal RNA.</text>
</comment>
<comment type="similarity">
    <text evidence="2 8 9">Belongs to the universal ribosomal protein uS19 family.</text>
</comment>
<dbReference type="PRINTS" id="PR00975">
    <property type="entry name" value="RIBOSOMALS19"/>
</dbReference>
<dbReference type="PIRSF" id="PIRSF002144">
    <property type="entry name" value="Ribosomal_S19"/>
    <property type="match status" value="1"/>
</dbReference>
<dbReference type="Gene3D" id="3.30.860.10">
    <property type="entry name" value="30s Ribosomal Protein S19, Chain A"/>
    <property type="match status" value="1"/>
</dbReference>
<dbReference type="FunFam" id="3.30.860.10:FF:000001">
    <property type="entry name" value="30S ribosomal protein S19"/>
    <property type="match status" value="1"/>
</dbReference>
<sequence>MSRSVKKGPFVNEKLFSKIKKNKKNKIIKTHSRDSFILPEFVGHKIAVYNGKKYIVVSVSEDMVTHKLGEFASTRTFRGHSKEDKRNKK</sequence>
<evidence type="ECO:0000256" key="8">
    <source>
        <dbReference type="HAMAP-Rule" id="MF_00531"/>
    </source>
</evidence>
<evidence type="ECO:0000256" key="3">
    <source>
        <dbReference type="ARBA" id="ARBA00022730"/>
    </source>
</evidence>
<dbReference type="Proteomes" id="UP000320078">
    <property type="component" value="Unassembled WGS sequence"/>
</dbReference>
<evidence type="ECO:0000256" key="1">
    <source>
        <dbReference type="ARBA" id="ARBA00003239"/>
    </source>
</evidence>
<dbReference type="InterPro" id="IPR002222">
    <property type="entry name" value="Ribosomal_uS19"/>
</dbReference>
<dbReference type="GO" id="GO:0000028">
    <property type="term" value="P:ribosomal small subunit assembly"/>
    <property type="evidence" value="ECO:0007669"/>
    <property type="project" value="TreeGrafter"/>
</dbReference>
<dbReference type="InterPro" id="IPR023575">
    <property type="entry name" value="Ribosomal_uS19_SF"/>
</dbReference>
<name>A0A559KJP1_9MOLU</name>
<dbReference type="GO" id="GO:0006412">
    <property type="term" value="P:translation"/>
    <property type="evidence" value="ECO:0007669"/>
    <property type="project" value="UniProtKB-UniRule"/>
</dbReference>
<evidence type="ECO:0000256" key="6">
    <source>
        <dbReference type="ARBA" id="ARBA00023274"/>
    </source>
</evidence>
<dbReference type="OrthoDB" id="9797833at2"/>
<evidence type="ECO:0000256" key="7">
    <source>
        <dbReference type="ARBA" id="ARBA00035163"/>
    </source>
</evidence>
<dbReference type="GO" id="GO:0005737">
    <property type="term" value="C:cytoplasm"/>
    <property type="evidence" value="ECO:0007669"/>
    <property type="project" value="UniProtKB-ARBA"/>
</dbReference>
<evidence type="ECO:0000256" key="9">
    <source>
        <dbReference type="RuleBase" id="RU003485"/>
    </source>
</evidence>
<dbReference type="NCBIfam" id="TIGR01050">
    <property type="entry name" value="rpsS_bact"/>
    <property type="match status" value="1"/>
</dbReference>
<evidence type="ECO:0000313" key="10">
    <source>
        <dbReference type="EMBL" id="TVY12355.1"/>
    </source>
</evidence>
<reference evidence="10 11" key="1">
    <citation type="submission" date="2019-06" db="EMBL/GenBank/DDBJ databases">
        <title>Draft Genome Sequence of Candidatus Phytoplasma pini-Related Strain MDPP: A Resource for Comparative Genomics of Gymnosperm-infecting Phytoplasmas.</title>
        <authorList>
            <person name="Cai W."/>
            <person name="Costanzo S."/>
            <person name="Shao J."/>
            <person name="Zhao Y."/>
            <person name="Davis R."/>
        </authorList>
    </citation>
    <scope>NUCLEOTIDE SEQUENCE [LARGE SCALE GENOMIC DNA]</scope>
    <source>
        <strain evidence="10 11">MDPP</strain>
    </source>
</reference>
<dbReference type="PANTHER" id="PTHR11880">
    <property type="entry name" value="RIBOSOMAL PROTEIN S19P FAMILY MEMBER"/>
    <property type="match status" value="1"/>
</dbReference>
<dbReference type="RefSeq" id="WP_144658279.1">
    <property type="nucleotide sequence ID" value="NZ_VIAE01000002.1"/>
</dbReference>
<keyword evidence="4 8" id="KW-0694">RNA-binding</keyword>
<dbReference type="PANTHER" id="PTHR11880:SF8">
    <property type="entry name" value="SMALL RIBOSOMAL SUBUNIT PROTEIN US19M"/>
    <property type="match status" value="1"/>
</dbReference>
<dbReference type="EMBL" id="VIAE01000002">
    <property type="protein sequence ID" value="TVY12355.1"/>
    <property type="molecule type" value="Genomic_DNA"/>
</dbReference>
<evidence type="ECO:0000256" key="5">
    <source>
        <dbReference type="ARBA" id="ARBA00022980"/>
    </source>
</evidence>
<comment type="caution">
    <text evidence="10">The sequence shown here is derived from an EMBL/GenBank/DDBJ whole genome shotgun (WGS) entry which is preliminary data.</text>
</comment>
<dbReference type="SUPFAM" id="SSF54570">
    <property type="entry name" value="Ribosomal protein S19"/>
    <property type="match status" value="1"/>
</dbReference>
<evidence type="ECO:0000313" key="11">
    <source>
        <dbReference type="Proteomes" id="UP000320078"/>
    </source>
</evidence>
<accession>A0A559KJP1</accession>
<gene>
    <name evidence="8 10" type="primary">rpsS</name>
    <name evidence="10" type="ORF">MDPP_00128</name>
</gene>
<keyword evidence="3 8" id="KW-0699">rRNA-binding</keyword>
<dbReference type="Pfam" id="PF00203">
    <property type="entry name" value="Ribosomal_S19"/>
    <property type="match status" value="1"/>
</dbReference>
<evidence type="ECO:0000256" key="2">
    <source>
        <dbReference type="ARBA" id="ARBA00007345"/>
    </source>
</evidence>
<dbReference type="InterPro" id="IPR005732">
    <property type="entry name" value="Ribosomal_uS19_bac-type"/>
</dbReference>
<dbReference type="HAMAP" id="MF_00531">
    <property type="entry name" value="Ribosomal_uS19"/>
    <property type="match status" value="1"/>
</dbReference>
<dbReference type="GO" id="GO:0003735">
    <property type="term" value="F:structural constituent of ribosome"/>
    <property type="evidence" value="ECO:0007669"/>
    <property type="project" value="InterPro"/>
</dbReference>
<keyword evidence="11" id="KW-1185">Reference proteome</keyword>
<organism evidence="10 11">
    <name type="scientific">Candidatus Phytoplasma pini</name>
    <dbReference type="NCBI Taxonomy" id="267362"/>
    <lineage>
        <taxon>Bacteria</taxon>
        <taxon>Bacillati</taxon>
        <taxon>Mycoplasmatota</taxon>
        <taxon>Mollicutes</taxon>
        <taxon>Acholeplasmatales</taxon>
        <taxon>Acholeplasmataceae</taxon>
        <taxon>Candidatus Phytoplasma</taxon>
    </lineage>
</organism>
<protein>
    <recommendedName>
        <fullName evidence="7 8">Small ribosomal subunit protein uS19</fullName>
    </recommendedName>
</protein>